<gene>
    <name evidence="2" type="ORF">QE417_000668</name>
</gene>
<proteinExistence type="predicted"/>
<name>A0ABU3GP95_9SPHI</name>
<keyword evidence="1" id="KW-0812">Transmembrane</keyword>
<keyword evidence="1" id="KW-0472">Membrane</keyword>
<keyword evidence="1" id="KW-1133">Transmembrane helix</keyword>
<protein>
    <recommendedName>
        <fullName evidence="4">Lipoprotein</fullName>
    </recommendedName>
</protein>
<dbReference type="EMBL" id="JAVLVU010000001">
    <property type="protein sequence ID" value="MDT3401596.1"/>
    <property type="molecule type" value="Genomic_DNA"/>
</dbReference>
<keyword evidence="3" id="KW-1185">Reference proteome</keyword>
<dbReference type="RefSeq" id="WP_311947494.1">
    <property type="nucleotide sequence ID" value="NZ_JAVLVU010000001.1"/>
</dbReference>
<evidence type="ECO:0000313" key="2">
    <source>
        <dbReference type="EMBL" id="MDT3401596.1"/>
    </source>
</evidence>
<accession>A0ABU3GP95</accession>
<evidence type="ECO:0000313" key="3">
    <source>
        <dbReference type="Proteomes" id="UP001258315"/>
    </source>
</evidence>
<sequence length="163" mass="19349">MTDKRRKIFFGLTIIVPILMYCGYYYGMMVKNAPYRFADFQYLRIEYGLTDSLENKYNSKTGDYQYKTTSGNIKKLNMKLSKDDLLYLHRKAADLGFWNFPAEEKSDSKQPAPKYLIEFVYKDKTKKVFYDQNYDGDSALKDANERLIKEILKVIDEHEKHLK</sequence>
<dbReference type="Proteomes" id="UP001258315">
    <property type="component" value="Unassembled WGS sequence"/>
</dbReference>
<reference evidence="3" key="1">
    <citation type="submission" date="2023-07" db="EMBL/GenBank/DDBJ databases">
        <title>Functional and genomic diversity of the sorghum phyllosphere microbiome.</title>
        <authorList>
            <person name="Shade A."/>
        </authorList>
    </citation>
    <scope>NUCLEOTIDE SEQUENCE [LARGE SCALE GENOMIC DNA]</scope>
    <source>
        <strain evidence="3">SORGH_AS_0422</strain>
    </source>
</reference>
<feature type="transmembrane region" description="Helical" evidence="1">
    <location>
        <begin position="7"/>
        <end position="27"/>
    </location>
</feature>
<comment type="caution">
    <text evidence="2">The sequence shown here is derived from an EMBL/GenBank/DDBJ whole genome shotgun (WGS) entry which is preliminary data.</text>
</comment>
<evidence type="ECO:0000256" key="1">
    <source>
        <dbReference type="SAM" id="Phobius"/>
    </source>
</evidence>
<organism evidence="2 3">
    <name type="scientific">Mucilaginibacter terrae</name>
    <dbReference type="NCBI Taxonomy" id="1955052"/>
    <lineage>
        <taxon>Bacteria</taxon>
        <taxon>Pseudomonadati</taxon>
        <taxon>Bacteroidota</taxon>
        <taxon>Sphingobacteriia</taxon>
        <taxon>Sphingobacteriales</taxon>
        <taxon>Sphingobacteriaceae</taxon>
        <taxon>Mucilaginibacter</taxon>
    </lineage>
</organism>
<evidence type="ECO:0008006" key="4">
    <source>
        <dbReference type="Google" id="ProtNLM"/>
    </source>
</evidence>